<dbReference type="STRING" id="1576369.SAMN05421753_10378"/>
<feature type="compositionally biased region" description="Low complexity" evidence="1">
    <location>
        <begin position="258"/>
        <end position="270"/>
    </location>
</feature>
<feature type="compositionally biased region" description="Low complexity" evidence="1">
    <location>
        <begin position="282"/>
        <end position="294"/>
    </location>
</feature>
<evidence type="ECO:0000313" key="2">
    <source>
        <dbReference type="EMBL" id="SFH81326.1"/>
    </source>
</evidence>
<reference evidence="3" key="1">
    <citation type="submission" date="2016-10" db="EMBL/GenBank/DDBJ databases">
        <authorList>
            <person name="Varghese N."/>
            <person name="Submissions S."/>
        </authorList>
    </citation>
    <scope>NUCLEOTIDE SEQUENCE [LARGE SCALE GENOMIC DNA]</scope>
    <source>
        <strain evidence="3">DSM 26348</strain>
    </source>
</reference>
<name>A0A1I3D3T1_9PLAN</name>
<evidence type="ECO:0008006" key="4">
    <source>
        <dbReference type="Google" id="ProtNLM"/>
    </source>
</evidence>
<dbReference type="EMBL" id="FOQD01000003">
    <property type="protein sequence ID" value="SFH81326.1"/>
    <property type="molecule type" value="Genomic_DNA"/>
</dbReference>
<dbReference type="SUPFAM" id="SSF48150">
    <property type="entry name" value="DNA-glycosylase"/>
    <property type="match status" value="1"/>
</dbReference>
<dbReference type="InterPro" id="IPR011257">
    <property type="entry name" value="DNA_glycosylase"/>
</dbReference>
<dbReference type="AlphaFoldDB" id="A0A1I3D3T1"/>
<feature type="region of interest" description="Disordered" evidence="1">
    <location>
        <begin position="234"/>
        <end position="313"/>
    </location>
</feature>
<dbReference type="GO" id="GO:0006281">
    <property type="term" value="P:DNA repair"/>
    <property type="evidence" value="ECO:0007669"/>
    <property type="project" value="InterPro"/>
</dbReference>
<sequence>MPAKSLKAADKQTILKKLVTEMKRRYGGSIPKQTRSAFDTLLFAACLEDVGHDEAEAAYSRLLDGFFDLNEIRVSSVTEIQHSLGDISDADWKAMRIRESLQHLFEKFYAFDLEFLKRKTQEQAIKELSLIPHQSDFIRGYVVQHALGAHVIPVDGTLQRLLVWLGLAGPDTSCEEAGEELKPGIKKTDAPLLCHLLKCTATDAELIEHFTDGPDEDEASDPFEGPHRLAELFKNPAKKKKKAKPAPVKHAPAKHASAKPAAAKTAAVKAVSHKKPVKKATARPAAPKAVAPTRKVTKKLPAPAKKTNRNRSK</sequence>
<feature type="compositionally biased region" description="Basic residues" evidence="1">
    <location>
        <begin position="271"/>
        <end position="281"/>
    </location>
</feature>
<evidence type="ECO:0000256" key="1">
    <source>
        <dbReference type="SAM" id="MobiDB-lite"/>
    </source>
</evidence>
<protein>
    <recommendedName>
        <fullName evidence="4">Endonuclease III</fullName>
    </recommendedName>
</protein>
<evidence type="ECO:0000313" key="3">
    <source>
        <dbReference type="Proteomes" id="UP000199518"/>
    </source>
</evidence>
<organism evidence="2 3">
    <name type="scientific">Planctomicrobium piriforme</name>
    <dbReference type="NCBI Taxonomy" id="1576369"/>
    <lineage>
        <taxon>Bacteria</taxon>
        <taxon>Pseudomonadati</taxon>
        <taxon>Planctomycetota</taxon>
        <taxon>Planctomycetia</taxon>
        <taxon>Planctomycetales</taxon>
        <taxon>Planctomycetaceae</taxon>
        <taxon>Planctomicrobium</taxon>
    </lineage>
</organism>
<dbReference type="OrthoDB" id="268440at2"/>
<dbReference type="Gene3D" id="1.10.1670.10">
    <property type="entry name" value="Helix-hairpin-Helix base-excision DNA repair enzymes (C-terminal)"/>
    <property type="match status" value="1"/>
</dbReference>
<gene>
    <name evidence="2" type="ORF">SAMN05421753_10378</name>
</gene>
<dbReference type="RefSeq" id="WP_092048106.1">
    <property type="nucleotide sequence ID" value="NZ_FOQD01000003.1"/>
</dbReference>
<dbReference type="GO" id="GO:0003824">
    <property type="term" value="F:catalytic activity"/>
    <property type="evidence" value="ECO:0007669"/>
    <property type="project" value="InterPro"/>
</dbReference>
<proteinExistence type="predicted"/>
<dbReference type="Proteomes" id="UP000199518">
    <property type="component" value="Unassembled WGS sequence"/>
</dbReference>
<accession>A0A1I3D3T1</accession>
<keyword evidence="3" id="KW-1185">Reference proteome</keyword>
<dbReference type="Gene3D" id="1.10.340.30">
    <property type="entry name" value="Hypothetical protein, domain 2"/>
    <property type="match status" value="1"/>
</dbReference>
<dbReference type="InterPro" id="IPR023170">
    <property type="entry name" value="HhH_base_excis_C"/>
</dbReference>